<dbReference type="InterPro" id="IPR008792">
    <property type="entry name" value="PQQD"/>
</dbReference>
<comment type="caution">
    <text evidence="1">The sequence shown here is derived from an EMBL/GenBank/DDBJ whole genome shotgun (WGS) entry which is preliminary data.</text>
</comment>
<evidence type="ECO:0000313" key="1">
    <source>
        <dbReference type="EMBL" id="MFD2521513.1"/>
    </source>
</evidence>
<dbReference type="Proteomes" id="UP001597510">
    <property type="component" value="Unassembled WGS sequence"/>
</dbReference>
<keyword evidence="2" id="KW-1185">Reference proteome</keyword>
<dbReference type="RefSeq" id="WP_340240578.1">
    <property type="nucleotide sequence ID" value="NZ_JBBEWC010000022.1"/>
</dbReference>
<organism evidence="1 2">
    <name type="scientific">Emticicia soli</name>
    <dbReference type="NCBI Taxonomy" id="2027878"/>
    <lineage>
        <taxon>Bacteria</taxon>
        <taxon>Pseudomonadati</taxon>
        <taxon>Bacteroidota</taxon>
        <taxon>Cytophagia</taxon>
        <taxon>Cytophagales</taxon>
        <taxon>Leadbetterellaceae</taxon>
        <taxon>Emticicia</taxon>
    </lineage>
</organism>
<sequence length="91" mass="10479">MNISLPQLVQRKEDNVMATNLGDELVMMDTQSGNYITLNDLGRVIWEKIEQPISVNDLTHYLLSKYNVTEEQCKTETYAFLEKLQTQGLLV</sequence>
<name>A0ABW5J6V7_9BACT</name>
<dbReference type="EMBL" id="JBHULC010000010">
    <property type="protein sequence ID" value="MFD2521513.1"/>
    <property type="molecule type" value="Genomic_DNA"/>
</dbReference>
<proteinExistence type="predicted"/>
<gene>
    <name evidence="1" type="ORF">ACFSR2_11485</name>
</gene>
<reference evidence="2" key="1">
    <citation type="journal article" date="2019" name="Int. J. Syst. Evol. Microbiol.">
        <title>The Global Catalogue of Microorganisms (GCM) 10K type strain sequencing project: providing services to taxonomists for standard genome sequencing and annotation.</title>
        <authorList>
            <consortium name="The Broad Institute Genomics Platform"/>
            <consortium name="The Broad Institute Genome Sequencing Center for Infectious Disease"/>
            <person name="Wu L."/>
            <person name="Ma J."/>
        </authorList>
    </citation>
    <scope>NUCLEOTIDE SEQUENCE [LARGE SCALE GENOMIC DNA]</scope>
    <source>
        <strain evidence="2">KCTC 52344</strain>
    </source>
</reference>
<dbReference type="Gene3D" id="1.10.10.1150">
    <property type="entry name" value="Coenzyme PQQ synthesis protein D (PqqD)"/>
    <property type="match status" value="1"/>
</dbReference>
<accession>A0ABW5J6V7</accession>
<dbReference type="InterPro" id="IPR041881">
    <property type="entry name" value="PqqD_sf"/>
</dbReference>
<evidence type="ECO:0000313" key="2">
    <source>
        <dbReference type="Proteomes" id="UP001597510"/>
    </source>
</evidence>
<protein>
    <submittedName>
        <fullName evidence="1">PqqD family peptide modification chaperone</fullName>
    </submittedName>
</protein>
<dbReference type="Pfam" id="PF05402">
    <property type="entry name" value="PqqD"/>
    <property type="match status" value="1"/>
</dbReference>